<comment type="catalytic activity">
    <reaction evidence="1 10">
        <text>1D-myo-inositol 1,3,4,5,6-pentakisphosphate + ATP = 1D-myo-inositol hexakisphosphate + ADP + H(+)</text>
        <dbReference type="Rhea" id="RHEA:20313"/>
        <dbReference type="ChEBI" id="CHEBI:15378"/>
        <dbReference type="ChEBI" id="CHEBI:30616"/>
        <dbReference type="ChEBI" id="CHEBI:57733"/>
        <dbReference type="ChEBI" id="CHEBI:58130"/>
        <dbReference type="ChEBI" id="CHEBI:456216"/>
        <dbReference type="EC" id="2.7.1.158"/>
    </reaction>
</comment>
<evidence type="ECO:0000256" key="2">
    <source>
        <dbReference type="ARBA" id="ARBA00003979"/>
    </source>
</evidence>
<dbReference type="InterPro" id="IPR043001">
    <property type="entry name" value="IP5_2-K_N_lobe"/>
</dbReference>
<evidence type="ECO:0000256" key="3">
    <source>
        <dbReference type="ARBA" id="ARBA00008305"/>
    </source>
</evidence>
<dbReference type="InterPro" id="IPR009286">
    <property type="entry name" value="Ins_P5_2-kin"/>
</dbReference>
<evidence type="ECO:0000256" key="9">
    <source>
        <dbReference type="ARBA" id="ARBA00022840"/>
    </source>
</evidence>
<dbReference type="AlphaFoldDB" id="A0A9P8PC56"/>
<protein>
    <recommendedName>
        <fullName evidence="5 10">Inositol-pentakisphosphate 2-kinase</fullName>
        <ecNumber evidence="4 10">2.7.1.158</ecNumber>
    </recommendedName>
</protein>
<gene>
    <name evidence="11" type="ORF">WICMUC_005065</name>
</gene>
<dbReference type="OrthoDB" id="272370at2759"/>
<evidence type="ECO:0000313" key="11">
    <source>
        <dbReference type="EMBL" id="KAH3669101.1"/>
    </source>
</evidence>
<keyword evidence="7 10" id="KW-0547">Nucleotide-binding</keyword>
<keyword evidence="6 10" id="KW-0808">Transferase</keyword>
<evidence type="ECO:0000256" key="1">
    <source>
        <dbReference type="ARBA" id="ARBA00001774"/>
    </source>
</evidence>
<dbReference type="PANTHER" id="PTHR14456:SF2">
    <property type="entry name" value="INOSITOL-PENTAKISPHOSPHATE 2-KINASE"/>
    <property type="match status" value="1"/>
</dbReference>
<dbReference type="Gene3D" id="3.30.200.110">
    <property type="entry name" value="Inositol-pentakisphosphate 2-kinase, N-lobe"/>
    <property type="match status" value="1"/>
</dbReference>
<comment type="function">
    <text evidence="10">Phosphorylates Ins(1,3,4,5,6)P5 at position 2 to form Ins(1,2,3,4,5,6)P6 (InsP6 or phytate).</text>
</comment>
<organism evidence="11 12">
    <name type="scientific">Wickerhamomyces mucosus</name>
    <dbReference type="NCBI Taxonomy" id="1378264"/>
    <lineage>
        <taxon>Eukaryota</taxon>
        <taxon>Fungi</taxon>
        <taxon>Dikarya</taxon>
        <taxon>Ascomycota</taxon>
        <taxon>Saccharomycotina</taxon>
        <taxon>Saccharomycetes</taxon>
        <taxon>Phaffomycetales</taxon>
        <taxon>Wickerhamomycetaceae</taxon>
        <taxon>Wickerhamomyces</taxon>
    </lineage>
</organism>
<proteinExistence type="inferred from homology"/>
<accession>A0A9P8PC56</accession>
<dbReference type="PANTHER" id="PTHR14456">
    <property type="entry name" value="INOSITOL POLYPHOSPHATE KINASE 1"/>
    <property type="match status" value="1"/>
</dbReference>
<comment type="caution">
    <text evidence="11">The sequence shown here is derived from an EMBL/GenBank/DDBJ whole genome shotgun (WGS) entry which is preliminary data.</text>
</comment>
<reference evidence="11" key="1">
    <citation type="journal article" date="2021" name="Open Biol.">
        <title>Shared evolutionary footprints suggest mitochondrial oxidative damage underlies multiple complex I losses in fungi.</title>
        <authorList>
            <person name="Schikora-Tamarit M.A."/>
            <person name="Marcet-Houben M."/>
            <person name="Nosek J."/>
            <person name="Gabaldon T."/>
        </authorList>
    </citation>
    <scope>NUCLEOTIDE SEQUENCE</scope>
    <source>
        <strain evidence="11">CBS6341</strain>
    </source>
</reference>
<evidence type="ECO:0000313" key="12">
    <source>
        <dbReference type="Proteomes" id="UP000769528"/>
    </source>
</evidence>
<keyword evidence="9 10" id="KW-0067">ATP-binding</keyword>
<evidence type="ECO:0000256" key="7">
    <source>
        <dbReference type="ARBA" id="ARBA00022741"/>
    </source>
</evidence>
<comment type="similarity">
    <text evidence="3">Belongs to the IPK1 type 1 family.</text>
</comment>
<evidence type="ECO:0000256" key="4">
    <source>
        <dbReference type="ARBA" id="ARBA00012023"/>
    </source>
</evidence>
<evidence type="ECO:0000256" key="6">
    <source>
        <dbReference type="ARBA" id="ARBA00022679"/>
    </source>
</evidence>
<dbReference type="GO" id="GO:0005634">
    <property type="term" value="C:nucleus"/>
    <property type="evidence" value="ECO:0007669"/>
    <property type="project" value="TreeGrafter"/>
</dbReference>
<comment type="domain">
    <text evidence="10">The EXKPK motif is conserved in inositol-pentakisphosphate 2-kinases of both family 1 and 2.</text>
</comment>
<evidence type="ECO:0000256" key="10">
    <source>
        <dbReference type="RuleBase" id="RU364126"/>
    </source>
</evidence>
<comment type="function">
    <text evidence="2">Has kinase activity and phosphorylates inositol-1,3,4,5,6-pentakisphosphate (Ins(1,3,4,5,6)P5) to produce 1,2,3,4,5,6-hexakisphosphate (InsP6), also known as phytate.</text>
</comment>
<dbReference type="Proteomes" id="UP000769528">
    <property type="component" value="Unassembled WGS sequence"/>
</dbReference>
<dbReference type="GO" id="GO:0035299">
    <property type="term" value="F:inositol-1,3,4,5,6-pentakisphosphate 2-kinase activity"/>
    <property type="evidence" value="ECO:0007669"/>
    <property type="project" value="UniProtKB-EC"/>
</dbReference>
<sequence length="262" mass="30830">MIKTFINPSEWVYFNRGNANVLYEYRGDNTNLKGKVLRLRLKDQQFDTNAVYEFKELKIKPLLDEVIDSEIVKVNFAINSALNDGYGLLMPNLVSNYQLIKTEKYYKVFQRKDGTERFLLELKPKWLQGTEKGCRNCAQHLSKHGEFAQFCVLGLLNEYFLENTIKSFYDHEQFSEPFIKYFQKDNNILKKLKNLQRIINFDTDSIEEICLQMTLRDLSIFLESTPESVKKVTITDVDPKSPSKLTSWIRTEVALNDYYNDH</sequence>
<keyword evidence="12" id="KW-1185">Reference proteome</keyword>
<dbReference type="Pfam" id="PF06090">
    <property type="entry name" value="Ins_P5_2-kin"/>
    <property type="match status" value="1"/>
</dbReference>
<dbReference type="EMBL" id="JAEUBF010001347">
    <property type="protein sequence ID" value="KAH3669101.1"/>
    <property type="molecule type" value="Genomic_DNA"/>
</dbReference>
<evidence type="ECO:0000256" key="5">
    <source>
        <dbReference type="ARBA" id="ARBA00014846"/>
    </source>
</evidence>
<evidence type="ECO:0000256" key="8">
    <source>
        <dbReference type="ARBA" id="ARBA00022777"/>
    </source>
</evidence>
<dbReference type="GO" id="GO:0032958">
    <property type="term" value="P:inositol phosphate biosynthetic process"/>
    <property type="evidence" value="ECO:0007669"/>
    <property type="project" value="TreeGrafter"/>
</dbReference>
<keyword evidence="8 10" id="KW-0418">Kinase</keyword>
<dbReference type="EC" id="2.7.1.158" evidence="4 10"/>
<name>A0A9P8PC56_9ASCO</name>
<dbReference type="GO" id="GO:0005524">
    <property type="term" value="F:ATP binding"/>
    <property type="evidence" value="ECO:0007669"/>
    <property type="project" value="UniProtKB-KW"/>
</dbReference>
<reference evidence="11" key="2">
    <citation type="submission" date="2021-01" db="EMBL/GenBank/DDBJ databases">
        <authorList>
            <person name="Schikora-Tamarit M.A."/>
        </authorList>
    </citation>
    <scope>NUCLEOTIDE SEQUENCE</scope>
    <source>
        <strain evidence="11">CBS6341</strain>
    </source>
</reference>